<evidence type="ECO:0000256" key="5">
    <source>
        <dbReference type="ARBA" id="ARBA00022729"/>
    </source>
</evidence>
<evidence type="ECO:0000256" key="6">
    <source>
        <dbReference type="ARBA" id="ARBA00023157"/>
    </source>
</evidence>
<dbReference type="Gramene" id="KZN07196">
    <property type="protein sequence ID" value="KZN07196"/>
    <property type="gene ID" value="DCAR_008033"/>
</dbReference>
<comment type="similarity">
    <text evidence="2">Belongs to the plant rapid alkalinization factor (RALF) family.</text>
</comment>
<dbReference type="InterPro" id="IPR008801">
    <property type="entry name" value="RALF"/>
</dbReference>
<keyword evidence="5 7" id="KW-0732">Signal</keyword>
<dbReference type="PANTHER" id="PTHR33136">
    <property type="entry name" value="RAPID ALKALINIZATION FACTOR-LIKE"/>
    <property type="match status" value="1"/>
</dbReference>
<name>A0A166F0G1_DAUCS</name>
<dbReference type="GO" id="GO:0005576">
    <property type="term" value="C:extracellular region"/>
    <property type="evidence" value="ECO:0007669"/>
    <property type="project" value="UniProtKB-SubCell"/>
</dbReference>
<keyword evidence="6" id="KW-1015">Disulfide bond</keyword>
<evidence type="ECO:0000256" key="2">
    <source>
        <dbReference type="ARBA" id="ARBA00009178"/>
    </source>
</evidence>
<keyword evidence="3" id="KW-0964">Secreted</keyword>
<evidence type="ECO:0008006" key="11">
    <source>
        <dbReference type="Google" id="ProtNLM"/>
    </source>
</evidence>
<keyword evidence="4" id="KW-0372">Hormone</keyword>
<dbReference type="Proteomes" id="UP000077755">
    <property type="component" value="Chromosome 2"/>
</dbReference>
<dbReference type="GO" id="GO:0005179">
    <property type="term" value="F:hormone activity"/>
    <property type="evidence" value="ECO:0007669"/>
    <property type="project" value="UniProtKB-KW"/>
</dbReference>
<evidence type="ECO:0000313" key="8">
    <source>
        <dbReference type="EMBL" id="KZN07196.1"/>
    </source>
</evidence>
<reference evidence="9" key="2">
    <citation type="submission" date="2022-03" db="EMBL/GenBank/DDBJ databases">
        <title>Draft title - Genomic analysis of global carrot germplasm unveils the trajectory of domestication and the origin of high carotenoid orange carrot.</title>
        <authorList>
            <person name="Iorizzo M."/>
            <person name="Ellison S."/>
            <person name="Senalik D."/>
            <person name="Macko-Podgorni A."/>
            <person name="Grzebelus D."/>
            <person name="Bostan H."/>
            <person name="Rolling W."/>
            <person name="Curaba J."/>
            <person name="Simon P."/>
        </authorList>
    </citation>
    <scope>NUCLEOTIDE SEQUENCE</scope>
    <source>
        <tissue evidence="9">Leaf</tissue>
    </source>
</reference>
<comment type="subcellular location">
    <subcellularLocation>
        <location evidence="1">Secreted</location>
    </subcellularLocation>
</comment>
<reference evidence="8" key="1">
    <citation type="journal article" date="2016" name="Nat. Genet.">
        <title>A high-quality carrot genome assembly provides new insights into carotenoid accumulation and asterid genome evolution.</title>
        <authorList>
            <person name="Iorizzo M."/>
            <person name="Ellison S."/>
            <person name="Senalik D."/>
            <person name="Zeng P."/>
            <person name="Satapoomin P."/>
            <person name="Huang J."/>
            <person name="Bowman M."/>
            <person name="Iovene M."/>
            <person name="Sanseverino W."/>
            <person name="Cavagnaro P."/>
            <person name="Yildiz M."/>
            <person name="Macko-Podgorni A."/>
            <person name="Moranska E."/>
            <person name="Grzebelus E."/>
            <person name="Grzebelus D."/>
            <person name="Ashrafi H."/>
            <person name="Zheng Z."/>
            <person name="Cheng S."/>
            <person name="Spooner D."/>
            <person name="Van Deynze A."/>
            <person name="Simon P."/>
        </authorList>
    </citation>
    <scope>NUCLEOTIDE SEQUENCE [LARGE SCALE GENOMIC DNA]</scope>
    <source>
        <tissue evidence="8">Leaf</tissue>
    </source>
</reference>
<dbReference type="STRING" id="79200.A0A166F0G1"/>
<dbReference type="GO" id="GO:0009506">
    <property type="term" value="C:plasmodesma"/>
    <property type="evidence" value="ECO:0007669"/>
    <property type="project" value="TreeGrafter"/>
</dbReference>
<evidence type="ECO:0000256" key="1">
    <source>
        <dbReference type="ARBA" id="ARBA00004613"/>
    </source>
</evidence>
<dbReference type="EMBL" id="LNRQ01000002">
    <property type="protein sequence ID" value="KZN07196.1"/>
    <property type="molecule type" value="Genomic_DNA"/>
</dbReference>
<evidence type="ECO:0000256" key="3">
    <source>
        <dbReference type="ARBA" id="ARBA00022525"/>
    </source>
</evidence>
<dbReference type="GO" id="GO:0019722">
    <property type="term" value="P:calcium-mediated signaling"/>
    <property type="evidence" value="ECO:0007669"/>
    <property type="project" value="TreeGrafter"/>
</dbReference>
<dbReference type="Pfam" id="PF05498">
    <property type="entry name" value="RALF"/>
    <property type="match status" value="1"/>
</dbReference>
<accession>A0A166F0G1</accession>
<evidence type="ECO:0000313" key="10">
    <source>
        <dbReference type="Proteomes" id="UP000077755"/>
    </source>
</evidence>
<evidence type="ECO:0000256" key="4">
    <source>
        <dbReference type="ARBA" id="ARBA00022702"/>
    </source>
</evidence>
<organism evidence="8">
    <name type="scientific">Daucus carota subsp. sativus</name>
    <name type="common">Carrot</name>
    <dbReference type="NCBI Taxonomy" id="79200"/>
    <lineage>
        <taxon>Eukaryota</taxon>
        <taxon>Viridiplantae</taxon>
        <taxon>Streptophyta</taxon>
        <taxon>Embryophyta</taxon>
        <taxon>Tracheophyta</taxon>
        <taxon>Spermatophyta</taxon>
        <taxon>Magnoliopsida</taxon>
        <taxon>eudicotyledons</taxon>
        <taxon>Gunneridae</taxon>
        <taxon>Pentapetalae</taxon>
        <taxon>asterids</taxon>
        <taxon>campanulids</taxon>
        <taxon>Apiales</taxon>
        <taxon>Apiaceae</taxon>
        <taxon>Apioideae</taxon>
        <taxon>Scandiceae</taxon>
        <taxon>Daucinae</taxon>
        <taxon>Daucus</taxon>
        <taxon>Daucus sect. Daucus</taxon>
    </lineage>
</organism>
<protein>
    <recommendedName>
        <fullName evidence="11">Rapid ALkalinization Factor</fullName>
    </recommendedName>
</protein>
<evidence type="ECO:0000313" key="9">
    <source>
        <dbReference type="EMBL" id="WOG89839.1"/>
    </source>
</evidence>
<gene>
    <name evidence="8" type="ORF">DCAR_008033</name>
    <name evidence="9" type="ORF">DCAR_0209078</name>
</gene>
<sequence length="103" mass="11651">MDAKVYMILLFTLFITANASSSMGWNKKTSFGFELYSKPGSLYNCDGKIGDCIAEEEEMMLDSEASKQILALEHKFTGSKFIDKEHVPCSQPGQSYYTCKRRL</sequence>
<feature type="signal peptide" evidence="7">
    <location>
        <begin position="1"/>
        <end position="19"/>
    </location>
</feature>
<proteinExistence type="inferred from homology"/>
<dbReference type="PANTHER" id="PTHR33136:SF89">
    <property type="entry name" value="PROTEIN RALF-LIKE 19"/>
    <property type="match status" value="1"/>
</dbReference>
<dbReference type="AlphaFoldDB" id="A0A166F0G1"/>
<feature type="chain" id="PRO_5007872991" description="Rapid ALkalinization Factor" evidence="7">
    <location>
        <begin position="20"/>
        <end position="103"/>
    </location>
</feature>
<keyword evidence="10" id="KW-1185">Reference proteome</keyword>
<evidence type="ECO:0000256" key="7">
    <source>
        <dbReference type="SAM" id="SignalP"/>
    </source>
</evidence>
<dbReference type="EMBL" id="CP093344">
    <property type="protein sequence ID" value="WOG89839.1"/>
    <property type="molecule type" value="Genomic_DNA"/>
</dbReference>